<keyword evidence="1" id="KW-0175">Coiled coil</keyword>
<reference evidence="2 3" key="1">
    <citation type="journal article" date="2023" name="Plants (Basel)">
        <title>Bridging the Gap: Combining Genomics and Transcriptomics Approaches to Understand Stylosanthes scabra, an Orphan Legume from the Brazilian Caatinga.</title>
        <authorList>
            <person name="Ferreira-Neto J.R.C."/>
            <person name="da Silva M.D."/>
            <person name="Binneck E."/>
            <person name="de Melo N.F."/>
            <person name="da Silva R.H."/>
            <person name="de Melo A.L.T.M."/>
            <person name="Pandolfi V."/>
            <person name="Bustamante F.O."/>
            <person name="Brasileiro-Vidal A.C."/>
            <person name="Benko-Iseppon A.M."/>
        </authorList>
    </citation>
    <scope>NUCLEOTIDE SEQUENCE [LARGE SCALE GENOMIC DNA]</scope>
    <source>
        <tissue evidence="2">Leaves</tissue>
    </source>
</reference>
<evidence type="ECO:0000313" key="3">
    <source>
        <dbReference type="Proteomes" id="UP001341840"/>
    </source>
</evidence>
<feature type="coiled-coil region" evidence="1">
    <location>
        <begin position="186"/>
        <end position="263"/>
    </location>
</feature>
<proteinExistence type="predicted"/>
<evidence type="ECO:0000256" key="1">
    <source>
        <dbReference type="SAM" id="Coils"/>
    </source>
</evidence>
<comment type="caution">
    <text evidence="2">The sequence shown here is derived from an EMBL/GenBank/DDBJ whole genome shotgun (WGS) entry which is preliminary data.</text>
</comment>
<keyword evidence="3" id="KW-1185">Reference proteome</keyword>
<sequence length="331" mass="37824">MFVKVRSPEDEFPFYLDECLLERFPLYWYAEPVRILGMDEVDEGSAVVIDFLDQYLCSKEPLSLNRGVVVNQPAEKKRPISVKRRRAEDGTSDKGKVIDLTNSKCCGKEVSLDEVKTFTANQKKLHGYVGAENLSSVWSEHFQLPVVVEKHFQSKAGFHLIESVSDIRRAQFMQVYAARMLCIGRYEEVKARKEAEQKRNEGAELQKSVEREKELKLALEQVSVKEKELLGVKAENEGLKEKVQKLEKDKEELEARVVELCGLKKEAEVSKEDHGYEMLLAGFARAKRQVEFFFPEVQFDKLDPIKVVHNGALVDDDEVDLEGGDNHDPEA</sequence>
<name>A0ABU6RHY1_9FABA</name>
<protein>
    <submittedName>
        <fullName evidence="2">Uncharacterized protein</fullName>
    </submittedName>
</protein>
<dbReference type="Proteomes" id="UP001341840">
    <property type="component" value="Unassembled WGS sequence"/>
</dbReference>
<gene>
    <name evidence="2" type="ORF">PIB30_050930</name>
</gene>
<evidence type="ECO:0000313" key="2">
    <source>
        <dbReference type="EMBL" id="MED6123627.1"/>
    </source>
</evidence>
<organism evidence="2 3">
    <name type="scientific">Stylosanthes scabra</name>
    <dbReference type="NCBI Taxonomy" id="79078"/>
    <lineage>
        <taxon>Eukaryota</taxon>
        <taxon>Viridiplantae</taxon>
        <taxon>Streptophyta</taxon>
        <taxon>Embryophyta</taxon>
        <taxon>Tracheophyta</taxon>
        <taxon>Spermatophyta</taxon>
        <taxon>Magnoliopsida</taxon>
        <taxon>eudicotyledons</taxon>
        <taxon>Gunneridae</taxon>
        <taxon>Pentapetalae</taxon>
        <taxon>rosids</taxon>
        <taxon>fabids</taxon>
        <taxon>Fabales</taxon>
        <taxon>Fabaceae</taxon>
        <taxon>Papilionoideae</taxon>
        <taxon>50 kb inversion clade</taxon>
        <taxon>dalbergioids sensu lato</taxon>
        <taxon>Dalbergieae</taxon>
        <taxon>Pterocarpus clade</taxon>
        <taxon>Stylosanthes</taxon>
    </lineage>
</organism>
<dbReference type="EMBL" id="JASCZI010030563">
    <property type="protein sequence ID" value="MED6123627.1"/>
    <property type="molecule type" value="Genomic_DNA"/>
</dbReference>
<accession>A0ABU6RHY1</accession>